<dbReference type="NCBIfam" id="NF006873">
    <property type="entry name" value="PRK09369.1"/>
    <property type="match status" value="1"/>
</dbReference>
<evidence type="ECO:0000256" key="9">
    <source>
        <dbReference type="ARBA" id="ARBA00023316"/>
    </source>
</evidence>
<evidence type="ECO:0000313" key="18">
    <source>
        <dbReference type="Proteomes" id="UP000230586"/>
    </source>
</evidence>
<evidence type="ECO:0000256" key="10">
    <source>
        <dbReference type="ARBA" id="ARBA00038367"/>
    </source>
</evidence>
<evidence type="ECO:0000256" key="2">
    <source>
        <dbReference type="ARBA" id="ARBA00004752"/>
    </source>
</evidence>
<dbReference type="PANTHER" id="PTHR43783:SF1">
    <property type="entry name" value="UDP-N-ACETYLGLUCOSAMINE 1-CARBOXYVINYLTRANSFERASE"/>
    <property type="match status" value="1"/>
</dbReference>
<keyword evidence="8" id="KW-0131">Cell cycle</keyword>
<dbReference type="GO" id="GO:0005737">
    <property type="term" value="C:cytoplasm"/>
    <property type="evidence" value="ECO:0007669"/>
    <property type="project" value="UniProtKB-SubCell"/>
</dbReference>
<evidence type="ECO:0000313" key="17">
    <source>
        <dbReference type="EMBL" id="PIU10666.1"/>
    </source>
</evidence>
<comment type="pathway">
    <text evidence="2">Cell wall biogenesis; peptidoglycan biosynthesis.</text>
</comment>
<keyword evidence="3" id="KW-0963">Cytoplasm</keyword>
<evidence type="ECO:0000256" key="11">
    <source>
        <dbReference type="ARBA" id="ARBA00039108"/>
    </source>
</evidence>
<comment type="subcellular location">
    <subcellularLocation>
        <location evidence="1">Cytoplasm</location>
    </subcellularLocation>
</comment>
<gene>
    <name evidence="17" type="ORF">COT27_01915</name>
</gene>
<sequence length="433" mass="48371">MSKFIINGAKKLRGEVIVNGSKNASVAVLFGSLINRGVTTLKNVPQIEEINRLAEVLESVGVKIIRYKRTIIIYPPKRIDLSHINNVSAQKTRSIILTIGALAGRLNNFAITQAGGCKIGSRTIKPHIFAMEKFGVNIKTKKNKYIVDSKKLHKAQVVLYETGDTVTENALLAAAQCPGKSIIKMASANYMIQDLCYFLEKLGVKIKWTGAATIEVAGKKEFNKNIKYEISEDPIEAMLFLSLAVTTNSKVTILRCPIQFLELELLKLEKMGLRYKIIKKYLAKNKHTELADILIEPSKLKALEDKIHAMPFPGINQDNLPFFVPIATQTQGKTLIHDWTYENRAIYYSELNRLGANITLMDPHRVVVEGKTKLTGAEMICPPALRPAAIILVAMLAAHGKSILRNVYPIHRGYEKLEERLREIGADIKLEND</sequence>
<reference evidence="18" key="1">
    <citation type="submission" date="2017-09" db="EMBL/GenBank/DDBJ databases">
        <title>Depth-based differentiation of microbial function through sediment-hosted aquifers and enrichment of novel symbionts in the deep terrestrial subsurface.</title>
        <authorList>
            <person name="Probst A.J."/>
            <person name="Ladd B."/>
            <person name="Jarett J.K."/>
            <person name="Geller-Mcgrath D.E."/>
            <person name="Sieber C.M.K."/>
            <person name="Emerson J.B."/>
            <person name="Anantharaman K."/>
            <person name="Thomas B.C."/>
            <person name="Malmstrom R."/>
            <person name="Stieglmeier M."/>
            <person name="Klingl A."/>
            <person name="Woyke T."/>
            <person name="Ryan C.M."/>
            <person name="Banfield J.F."/>
        </authorList>
    </citation>
    <scope>NUCLEOTIDE SEQUENCE [LARGE SCALE GENOMIC DNA]</scope>
</reference>
<comment type="caution">
    <text evidence="17">The sequence shown here is derived from an EMBL/GenBank/DDBJ whole genome shotgun (WGS) entry which is preliminary data.</text>
</comment>
<dbReference type="Gene3D" id="3.65.10.10">
    <property type="entry name" value="Enolpyruvate transferase domain"/>
    <property type="match status" value="2"/>
</dbReference>
<evidence type="ECO:0000256" key="6">
    <source>
        <dbReference type="ARBA" id="ARBA00022960"/>
    </source>
</evidence>
<dbReference type="PANTHER" id="PTHR43783">
    <property type="entry name" value="UDP-N-ACETYLGLUCOSAMINE 1-CARBOXYVINYLTRANSFERASE"/>
    <property type="match status" value="1"/>
</dbReference>
<dbReference type="GO" id="GO:0051301">
    <property type="term" value="P:cell division"/>
    <property type="evidence" value="ECO:0007669"/>
    <property type="project" value="UniProtKB-KW"/>
</dbReference>
<keyword evidence="7" id="KW-0573">Peptidoglycan synthesis</keyword>
<comment type="similarity">
    <text evidence="10">Belongs to the EPSP synthase family. MurA subfamily.</text>
</comment>
<feature type="domain" description="Enolpyruvate transferase" evidence="16">
    <location>
        <begin position="7"/>
        <end position="421"/>
    </location>
</feature>
<dbReference type="Proteomes" id="UP000230586">
    <property type="component" value="Unassembled WGS sequence"/>
</dbReference>
<dbReference type="EC" id="2.5.1.7" evidence="11"/>
<comment type="catalytic activity">
    <reaction evidence="15">
        <text>phosphoenolpyruvate + UDP-N-acetyl-alpha-D-glucosamine = UDP-N-acetyl-3-O-(1-carboxyvinyl)-alpha-D-glucosamine + phosphate</text>
        <dbReference type="Rhea" id="RHEA:18681"/>
        <dbReference type="ChEBI" id="CHEBI:43474"/>
        <dbReference type="ChEBI" id="CHEBI:57705"/>
        <dbReference type="ChEBI" id="CHEBI:58702"/>
        <dbReference type="ChEBI" id="CHEBI:68483"/>
        <dbReference type="EC" id="2.5.1.7"/>
    </reaction>
</comment>
<evidence type="ECO:0000256" key="14">
    <source>
        <dbReference type="ARBA" id="ARBA00042842"/>
    </source>
</evidence>
<dbReference type="InterPro" id="IPR013792">
    <property type="entry name" value="RNA3'P_cycl/enolpyr_Trfase_a/b"/>
</dbReference>
<dbReference type="InterPro" id="IPR050068">
    <property type="entry name" value="MurA_subfamily"/>
</dbReference>
<evidence type="ECO:0000256" key="4">
    <source>
        <dbReference type="ARBA" id="ARBA00022618"/>
    </source>
</evidence>
<evidence type="ECO:0000256" key="1">
    <source>
        <dbReference type="ARBA" id="ARBA00004496"/>
    </source>
</evidence>
<dbReference type="EMBL" id="PEXX01000036">
    <property type="protein sequence ID" value="PIU10666.1"/>
    <property type="molecule type" value="Genomic_DNA"/>
</dbReference>
<proteinExistence type="inferred from homology"/>
<dbReference type="Pfam" id="PF00275">
    <property type="entry name" value="EPSP_synthase"/>
    <property type="match status" value="1"/>
</dbReference>
<dbReference type="GO" id="GO:0008360">
    <property type="term" value="P:regulation of cell shape"/>
    <property type="evidence" value="ECO:0007669"/>
    <property type="project" value="UniProtKB-KW"/>
</dbReference>
<evidence type="ECO:0000256" key="7">
    <source>
        <dbReference type="ARBA" id="ARBA00022984"/>
    </source>
</evidence>
<evidence type="ECO:0000256" key="13">
    <source>
        <dbReference type="ARBA" id="ARBA00042443"/>
    </source>
</evidence>
<dbReference type="GO" id="GO:0009252">
    <property type="term" value="P:peptidoglycan biosynthetic process"/>
    <property type="evidence" value="ECO:0007669"/>
    <property type="project" value="UniProtKB-KW"/>
</dbReference>
<dbReference type="SUPFAM" id="SSF55205">
    <property type="entry name" value="EPT/RTPC-like"/>
    <property type="match status" value="1"/>
</dbReference>
<evidence type="ECO:0000256" key="5">
    <source>
        <dbReference type="ARBA" id="ARBA00022679"/>
    </source>
</evidence>
<dbReference type="GO" id="GO:0008760">
    <property type="term" value="F:UDP-N-acetylglucosamine 1-carboxyvinyltransferase activity"/>
    <property type="evidence" value="ECO:0007669"/>
    <property type="project" value="UniProtKB-EC"/>
</dbReference>
<evidence type="ECO:0000256" key="15">
    <source>
        <dbReference type="ARBA" id="ARBA00047527"/>
    </source>
</evidence>
<evidence type="ECO:0000256" key="8">
    <source>
        <dbReference type="ARBA" id="ARBA00023306"/>
    </source>
</evidence>
<dbReference type="GO" id="GO:0071555">
    <property type="term" value="P:cell wall organization"/>
    <property type="evidence" value="ECO:0007669"/>
    <property type="project" value="UniProtKB-KW"/>
</dbReference>
<evidence type="ECO:0000256" key="12">
    <source>
        <dbReference type="ARBA" id="ARBA00039754"/>
    </source>
</evidence>
<keyword evidence="9" id="KW-0961">Cell wall biogenesis/degradation</keyword>
<name>A0A2M6XSQ1_9BACT</name>
<dbReference type="InterPro" id="IPR001986">
    <property type="entry name" value="Enolpyruvate_Tfrase_dom"/>
</dbReference>
<protein>
    <recommendedName>
        <fullName evidence="12">UDP-N-acetylglucosamine 1-carboxyvinyltransferase</fullName>
        <ecNumber evidence="11">2.5.1.7</ecNumber>
    </recommendedName>
    <alternativeName>
        <fullName evidence="13">Enoylpyruvate transferase</fullName>
    </alternativeName>
    <alternativeName>
        <fullName evidence="14">UDP-N-acetylglucosamine enolpyruvyl transferase</fullName>
    </alternativeName>
</protein>
<dbReference type="AlphaFoldDB" id="A0A2M6XSQ1"/>
<organism evidence="17 18">
    <name type="scientific">Candidatus Kuenenbacteria bacterium CG08_land_8_20_14_0_20_37_23</name>
    <dbReference type="NCBI Taxonomy" id="1974617"/>
    <lineage>
        <taxon>Bacteria</taxon>
        <taxon>Candidatus Kueneniibacteriota</taxon>
    </lineage>
</organism>
<accession>A0A2M6XSQ1</accession>
<dbReference type="InterPro" id="IPR036968">
    <property type="entry name" value="Enolpyruvate_Tfrase_sf"/>
</dbReference>
<keyword evidence="4" id="KW-0132">Cell division</keyword>
<evidence type="ECO:0000259" key="16">
    <source>
        <dbReference type="Pfam" id="PF00275"/>
    </source>
</evidence>
<keyword evidence="6" id="KW-0133">Cell shape</keyword>
<evidence type="ECO:0000256" key="3">
    <source>
        <dbReference type="ARBA" id="ARBA00022490"/>
    </source>
</evidence>
<keyword evidence="5 17" id="KW-0808">Transferase</keyword>